<feature type="signal peptide" evidence="1">
    <location>
        <begin position="1"/>
        <end position="26"/>
    </location>
</feature>
<dbReference type="EMBL" id="CP043499">
    <property type="protein sequence ID" value="QFY64100.1"/>
    <property type="molecule type" value="Genomic_DNA"/>
</dbReference>
<dbReference type="Proteomes" id="UP000326881">
    <property type="component" value="Plasmid unnamed"/>
</dbReference>
<sequence length="169" mass="16839">MRMIKIASAVTLVVASIAASTLPVTAEMAKIGILSCDVSKGVGEILARKQSLACQFKPDGGASENYTGSIDEYGVELGKIDQGHLVWGVASASRGVSPGALAGRYVGVGAEAAVGVGAGANALVGGNNGSFSLQPLSVDGETGVNIATGVLKVTLKAANNQAIEQGEPK</sequence>
<dbReference type="Pfam" id="PF06186">
    <property type="entry name" value="DUF992"/>
    <property type="match status" value="1"/>
</dbReference>
<dbReference type="KEGG" id="rgr:FZ934_24310"/>
<organism evidence="2 3">
    <name type="scientific">Rhizobium grahamii</name>
    <dbReference type="NCBI Taxonomy" id="1120045"/>
    <lineage>
        <taxon>Bacteria</taxon>
        <taxon>Pseudomonadati</taxon>
        <taxon>Pseudomonadota</taxon>
        <taxon>Alphaproteobacteria</taxon>
        <taxon>Hyphomicrobiales</taxon>
        <taxon>Rhizobiaceae</taxon>
        <taxon>Rhizobium/Agrobacterium group</taxon>
        <taxon>Rhizobium</taxon>
    </lineage>
</organism>
<dbReference type="OrthoDB" id="7362478at2"/>
<keyword evidence="3" id="KW-1185">Reference proteome</keyword>
<keyword evidence="1" id="KW-0732">Signal</keyword>
<evidence type="ECO:0000313" key="2">
    <source>
        <dbReference type="EMBL" id="QFY64100.1"/>
    </source>
</evidence>
<gene>
    <name evidence="2" type="ORF">FZ934_24310</name>
</gene>
<protein>
    <submittedName>
        <fullName evidence="2">DUF992 domain-containing protein</fullName>
    </submittedName>
</protein>
<evidence type="ECO:0000256" key="1">
    <source>
        <dbReference type="SAM" id="SignalP"/>
    </source>
</evidence>
<name>A0A5Q0CHP3_9HYPH</name>
<accession>A0A5Q0CHP3</accession>
<feature type="chain" id="PRO_5024805584" evidence="1">
    <location>
        <begin position="27"/>
        <end position="169"/>
    </location>
</feature>
<dbReference type="InterPro" id="IPR009333">
    <property type="entry name" value="DUF992"/>
</dbReference>
<keyword evidence="2" id="KW-0614">Plasmid</keyword>
<dbReference type="AlphaFoldDB" id="A0A5Q0CHP3"/>
<geneLocation type="plasmid" evidence="2 3">
    <name>unnamed</name>
</geneLocation>
<evidence type="ECO:0000313" key="3">
    <source>
        <dbReference type="Proteomes" id="UP000326881"/>
    </source>
</evidence>
<proteinExistence type="predicted"/>
<reference evidence="2 3" key="1">
    <citation type="submission" date="2019-08" db="EMBL/GenBank/DDBJ databases">
        <title>Prosopis cineraria nodule microbiome.</title>
        <authorList>
            <person name="Ali R."/>
            <person name="Chaluvadi S.R."/>
            <person name="Wang X."/>
        </authorList>
    </citation>
    <scope>NUCLEOTIDE SEQUENCE [LARGE SCALE GENOMIC DNA]</scope>
    <source>
        <strain evidence="2 3">BG7</strain>
        <plasmid evidence="2 3">unnamed</plasmid>
    </source>
</reference>